<dbReference type="InterPro" id="IPR027417">
    <property type="entry name" value="P-loop_NTPase"/>
</dbReference>
<accession>D7D9D0</accession>
<keyword evidence="3" id="KW-1185">Reference proteome</keyword>
<dbReference type="RefSeq" id="WP_013143574.1">
    <property type="nucleotide sequence ID" value="NC_014205.1"/>
</dbReference>
<gene>
    <name evidence="2" type="ordered locus">Shell_1281</name>
</gene>
<dbReference type="Proteomes" id="UP000002573">
    <property type="component" value="Chromosome"/>
</dbReference>
<dbReference type="InterPro" id="IPR051162">
    <property type="entry name" value="T4SS_component"/>
</dbReference>
<proteinExistence type="predicted"/>
<dbReference type="STRING" id="591019.Shell_1281"/>
<dbReference type="AlphaFoldDB" id="D7D9D0"/>
<dbReference type="EMBL" id="CP002051">
    <property type="protein sequence ID" value="ADI32376.1"/>
    <property type="molecule type" value="Genomic_DNA"/>
</dbReference>
<reference evidence="2 3" key="2">
    <citation type="journal article" date="2011" name="Stand. Genomic Sci.">
        <title>Complete genome sequence of Staphylothermus hellenicus P8.</title>
        <authorList>
            <person name="Anderson I."/>
            <person name="Wirth R."/>
            <person name="Lucas S."/>
            <person name="Copeland A."/>
            <person name="Lapidus A."/>
            <person name="Cheng J.F."/>
            <person name="Goodwin L."/>
            <person name="Pitluck S."/>
            <person name="Davenport K."/>
            <person name="Detter J.C."/>
            <person name="Han C."/>
            <person name="Tapia R."/>
            <person name="Land M."/>
            <person name="Hauser L."/>
            <person name="Pati A."/>
            <person name="Mikhailova N."/>
            <person name="Woyke T."/>
            <person name="Klenk H.P."/>
            <person name="Kyrpides N."/>
            <person name="Ivanova N."/>
        </authorList>
    </citation>
    <scope>NUCLEOTIDE SEQUENCE [LARGE SCALE GENOMIC DNA]</scope>
    <source>
        <strain evidence="3">DSM 12710 / JCM 10830 / BK20S6-10-b1 / P8</strain>
    </source>
</reference>
<dbReference type="PANTHER" id="PTHR30121">
    <property type="entry name" value="UNCHARACTERIZED PROTEIN YJGR-RELATED"/>
    <property type="match status" value="1"/>
</dbReference>
<dbReference type="KEGG" id="shc:Shell_1281"/>
<evidence type="ECO:0000313" key="3">
    <source>
        <dbReference type="Proteomes" id="UP000002573"/>
    </source>
</evidence>
<feature type="domain" description="AAA+ ATPase" evidence="1">
    <location>
        <begin position="191"/>
        <end position="623"/>
    </location>
</feature>
<evidence type="ECO:0000313" key="2">
    <source>
        <dbReference type="EMBL" id="ADI32376.1"/>
    </source>
</evidence>
<dbReference type="Pfam" id="PF01935">
    <property type="entry name" value="DUF87"/>
    <property type="match status" value="1"/>
</dbReference>
<reference evidence="3" key="1">
    <citation type="submission" date="2010-05" db="EMBL/GenBank/DDBJ databases">
        <title>Complete sequence of Staphylothermus hellenicus DSM 12710.</title>
        <authorList>
            <consortium name="US DOE Joint Genome Institute"/>
            <person name="Lucas S."/>
            <person name="Copeland A."/>
            <person name="Lapidus A."/>
            <person name="Cheng J.-F."/>
            <person name="Bruce D."/>
            <person name="Goodwin L."/>
            <person name="Pitluck S."/>
            <person name="Davenport K."/>
            <person name="Detter J.C."/>
            <person name="Han C."/>
            <person name="Tapia R."/>
            <person name="Larimer F."/>
            <person name="Land M."/>
            <person name="Hauser L."/>
            <person name="Kyrpides N."/>
            <person name="Mikhailova N."/>
            <person name="Anderson I.J."/>
            <person name="Woyke T."/>
        </authorList>
    </citation>
    <scope>NUCLEOTIDE SEQUENCE [LARGE SCALE GENOMIC DNA]</scope>
    <source>
        <strain evidence="3">DSM 12710 / JCM 10830 / BK20S6-10-b1 / P8</strain>
    </source>
</reference>
<dbReference type="SMART" id="SM00382">
    <property type="entry name" value="AAA"/>
    <property type="match status" value="1"/>
</dbReference>
<dbReference type="InterPro" id="IPR003593">
    <property type="entry name" value="AAA+_ATPase"/>
</dbReference>
<name>D7D9D0_STAHD</name>
<dbReference type="eggNOG" id="arCOG00284">
    <property type="taxonomic scope" value="Archaea"/>
</dbReference>
<dbReference type="GeneID" id="9234570"/>
<dbReference type="SUPFAM" id="SSF52540">
    <property type="entry name" value="P-loop containing nucleoside triphosphate hydrolases"/>
    <property type="match status" value="1"/>
</dbReference>
<dbReference type="Gene3D" id="3.40.50.300">
    <property type="entry name" value="P-loop containing nucleotide triphosphate hydrolases"/>
    <property type="match status" value="2"/>
</dbReference>
<sequence length="679" mass="77664">MDEIVAKLEKKFKKAVETAEKYGDIIGWVSRTSPSSITEEGGIVIFDVDPATYFNNFIDIASAGSYLAVVDIKTGHIISMKVLGVERRDILAELDLPDMYISLPGREVSGLLTRTRVKAKPLLEYDPETGNVSIANYVIEPQSPVIKPRNPIVIQKILGLPTEGVFIGYVTIGDKPVFDIGAPLYLPLKTFYQHVLVLGTTGSGKTTLLKNMVASLYSRYNIRSELGATMIIMDPNRDYTTLPLKPRWEFSEGIDKELEQKMLEKTRDKINRPKGLVIILPITRYVIERIGGEYNWAKTLKFIAEDYVRSTYESIALRMGWSLSIDKLSVIEEPGNPPLRFVKLTIKVNYGDDIDEFTLFIIPYGFRFKDIASKEFISLNPYFTRQAKDGLFRLMNYLKAKNAVVETIYDFYESLREARIRYHEKPGTRHGIITDPNREYIIDLIKELAIHKSTLENMIRQIGSLIDTGLFDIEVKQGKGEDKYLHEPLIETILEKHYEIFEGYPIIIDLEYLQENSIADPEKIISIVAFRILNRVFSWKISRTRQRIYTQPVIILIDEAHRFFPSKGGGREEYIEHVSSMIDRIARLGRARRLGLVFSTHSPKDVHDIILQLANTKIVLRMDKSQLSSLDIPSEYRDLIIRASDRVGIVKSHILRMSYISFRTPLPLTGHYDLSAINI</sequence>
<dbReference type="HOGENOM" id="CLU_453183_0_0_2"/>
<evidence type="ECO:0000259" key="1">
    <source>
        <dbReference type="SMART" id="SM00382"/>
    </source>
</evidence>
<dbReference type="CDD" id="cd01127">
    <property type="entry name" value="TrwB_TraG_TraD_VirD4"/>
    <property type="match status" value="1"/>
</dbReference>
<dbReference type="InterPro" id="IPR002789">
    <property type="entry name" value="HerA_central"/>
</dbReference>
<organism evidence="2 3">
    <name type="scientific">Staphylothermus hellenicus (strain DSM 12710 / JCM 10830 / BK20S6-10-b1 / P8)</name>
    <dbReference type="NCBI Taxonomy" id="591019"/>
    <lineage>
        <taxon>Archaea</taxon>
        <taxon>Thermoproteota</taxon>
        <taxon>Thermoprotei</taxon>
        <taxon>Desulfurococcales</taxon>
        <taxon>Desulfurococcaceae</taxon>
        <taxon>Staphylothermus</taxon>
    </lineage>
</organism>
<protein>
    <submittedName>
        <fullName evidence="2">AAA ATPase</fullName>
    </submittedName>
</protein>
<dbReference type="PANTHER" id="PTHR30121:SF1">
    <property type="entry name" value="AAA+ ATPASE DOMAIN-CONTAINING PROTEIN"/>
    <property type="match status" value="1"/>
</dbReference>
<dbReference type="OrthoDB" id="107033at2157"/>